<dbReference type="OrthoDB" id="10643033at2759"/>
<evidence type="ECO:0000256" key="1">
    <source>
        <dbReference type="SAM" id="MobiDB-lite"/>
    </source>
</evidence>
<evidence type="ECO:0000313" key="2">
    <source>
        <dbReference type="EMBL" id="ORX96365.1"/>
    </source>
</evidence>
<feature type="compositionally biased region" description="Polar residues" evidence="1">
    <location>
        <begin position="334"/>
        <end position="347"/>
    </location>
</feature>
<dbReference type="Proteomes" id="UP000193920">
    <property type="component" value="Unassembled WGS sequence"/>
</dbReference>
<feature type="region of interest" description="Disordered" evidence="1">
    <location>
        <begin position="320"/>
        <end position="365"/>
    </location>
</feature>
<comment type="caution">
    <text evidence="2">The sequence shown here is derived from an EMBL/GenBank/DDBJ whole genome shotgun (WGS) entry which is preliminary data.</text>
</comment>
<proteinExistence type="predicted"/>
<keyword evidence="3" id="KW-1185">Reference proteome</keyword>
<evidence type="ECO:0000313" key="3">
    <source>
        <dbReference type="Proteomes" id="UP000193920"/>
    </source>
</evidence>
<accession>A0A1Y1YEI8</accession>
<sequence length="1035" mass="122990">MRFSYKHIDERSEEHKNEYSKIKDRELDIIGNLKKKIPRNIETFEEFQMLGCKNPEIQFLSLVKCYNKLIEEEHKKSDFSSKKIELKGFVKSLEGNGYELLSFNIIENTEELEKVKKNFLDTLIEMIFIYLDQNYPLISYEMSRSYDINEKHIKLINKLISALERETIFAKDITAITKQYKENPEKYERKNVLETINDILNRPISIENGYVQLINQIKKEYFSSENNNNKQKINKNSPNVENSNDIELIKFNRLSEEHKKAIKDILFETPLYLKNLEYSTDDENYKALGTETEELKAIALDITNPLIKEWNSSINSKKNKINLKNKPKGGNSFVGKNTEVSNITPEHNPSEKDNHSLSKEPEPSTQIYSEDLTINQYLNLFGYEETEEDMNQCFTQCVIDNELLKIRLILRFAEINNTIIKIDESVVKYIYDNHNNYVLDYAKKHDIILNKENNTEVEYRLNPKVALKFVKRDRYELTDILVDYSFEPVSIDYSQIDLSNPIVEENRNLYKIGNFEFRIPKNIKLYHEFQMKNYRNSEIQFLRLVKDYNRMAKMNINNSEYDFKKFDFIWYTRYLEGLDTSKLIYNTIESPEDIYNVKKEYHDKSCYIFLKYLILKYGKELPSTNNILPEMKNEIIEFNEKLAKALTNEFYFTKDLTRYLNEIKNNKCLLKEMEIYVKSIHSYRLELPKCYYEIIHQINAEYFGFSINDDNLEPSLYKLNSNELNKYDKLNRAQKIVIRNIIYETPLFINNMESYYSSSYYGEDSLIIAFRNTDYKGIEPVINNIINLLQNTKVHDEIIAPKKYIGMNHKERKIDHTKEKIYYVDENNSLKEAIRKSIFISDNKNNENHSDDESKDYALPKNLKEVYVVSNEKLDENSLPVNEKIFVNYGNKFEIVSTNNEGRLIRGNDNEEYQDLHLCEQVNVIFADIKNLDANCINDADERERNPYYTVNDNGCINLDEYTKYYENEEEEILQYSFNNDTNLYAIKINSIEEKVNITLIRPDPTITKKKQKKKHFHLFSKFKGNFSHKIKEKR</sequence>
<reference evidence="2 3" key="1">
    <citation type="submission" date="2016-08" db="EMBL/GenBank/DDBJ databases">
        <title>A Parts List for Fungal Cellulosomes Revealed by Comparative Genomics.</title>
        <authorList>
            <consortium name="DOE Joint Genome Institute"/>
            <person name="Haitjema C.H."/>
            <person name="Gilmore S.P."/>
            <person name="Henske J.K."/>
            <person name="Solomon K.V."/>
            <person name="De Groot R."/>
            <person name="Kuo A."/>
            <person name="Mondo S.J."/>
            <person name="Salamov A.A."/>
            <person name="Labutti K."/>
            <person name="Zhao Z."/>
            <person name="Chiniquy J."/>
            <person name="Barry K."/>
            <person name="Brewer H.M."/>
            <person name="Purvine S.O."/>
            <person name="Wright A.T."/>
            <person name="Boxma B."/>
            <person name="Van Alen T."/>
            <person name="Hackstein J.H."/>
            <person name="Baker S.E."/>
            <person name="Grigoriev I.V."/>
            <person name="O'Malley M.A."/>
        </authorList>
    </citation>
    <scope>NUCLEOTIDE SEQUENCE [LARGE SCALE GENOMIC DNA]</scope>
    <source>
        <strain evidence="2 3">G1</strain>
    </source>
</reference>
<dbReference type="EMBL" id="MCOG01000626">
    <property type="protein sequence ID" value="ORX96365.1"/>
    <property type="molecule type" value="Genomic_DNA"/>
</dbReference>
<name>A0A1Y1YEI8_9FUNG</name>
<protein>
    <submittedName>
        <fullName evidence="2">Uncharacterized protein</fullName>
    </submittedName>
</protein>
<feature type="compositionally biased region" description="Basic and acidic residues" evidence="1">
    <location>
        <begin position="348"/>
        <end position="362"/>
    </location>
</feature>
<dbReference type="AlphaFoldDB" id="A0A1Y1YEI8"/>
<organism evidence="2 3">
    <name type="scientific">Neocallimastix californiae</name>
    <dbReference type="NCBI Taxonomy" id="1754190"/>
    <lineage>
        <taxon>Eukaryota</taxon>
        <taxon>Fungi</taxon>
        <taxon>Fungi incertae sedis</taxon>
        <taxon>Chytridiomycota</taxon>
        <taxon>Chytridiomycota incertae sedis</taxon>
        <taxon>Neocallimastigomycetes</taxon>
        <taxon>Neocallimastigales</taxon>
        <taxon>Neocallimastigaceae</taxon>
        <taxon>Neocallimastix</taxon>
    </lineage>
</organism>
<gene>
    <name evidence="2" type="ORF">LY90DRAFT_709659</name>
</gene>